<evidence type="ECO:0000313" key="1">
    <source>
        <dbReference type="EMBL" id="KIU19817.1"/>
    </source>
</evidence>
<dbReference type="PATRIC" id="fig|137591.25.peg.1811"/>
<dbReference type="Proteomes" id="UP000032287">
    <property type="component" value="Unassembled WGS sequence"/>
</dbReference>
<name>A0A0D1LM90_9LACO</name>
<dbReference type="EMBL" id="JWHU01000034">
    <property type="protein sequence ID" value="KIU19817.1"/>
    <property type="molecule type" value="Genomic_DNA"/>
</dbReference>
<dbReference type="AlphaFoldDB" id="A0A0D1LM90"/>
<accession>A0A0D1LM90</accession>
<comment type="caution">
    <text evidence="1">The sequence shown here is derived from an EMBL/GenBank/DDBJ whole genome shotgun (WGS) entry which is preliminary data.</text>
</comment>
<keyword evidence="2" id="KW-1185">Reference proteome</keyword>
<reference evidence="1 2" key="1">
    <citation type="journal article" date="2015" name="Microbiology (Mosc.)">
        <title>Genomics of the Weissella cibaria species with an examination of its metabolic traits.</title>
        <authorList>
            <person name="Lynch K.M."/>
            <person name="Lucid A."/>
            <person name="Arendt E.K."/>
            <person name="Sleator R.D."/>
            <person name="Lucey B."/>
            <person name="Coffey A."/>
        </authorList>
    </citation>
    <scope>NUCLEOTIDE SEQUENCE [LARGE SCALE GENOMIC DNA]</scope>
    <source>
        <strain evidence="1 2">MG1</strain>
    </source>
</reference>
<organism evidence="1 2">
    <name type="scientific">Weissella cibaria</name>
    <dbReference type="NCBI Taxonomy" id="137591"/>
    <lineage>
        <taxon>Bacteria</taxon>
        <taxon>Bacillati</taxon>
        <taxon>Bacillota</taxon>
        <taxon>Bacilli</taxon>
        <taxon>Lactobacillales</taxon>
        <taxon>Lactobacillaceae</taxon>
        <taxon>Weissella</taxon>
    </lineage>
</organism>
<proteinExistence type="predicted"/>
<protein>
    <submittedName>
        <fullName evidence="1">Uncharacterized protein</fullName>
    </submittedName>
</protein>
<evidence type="ECO:0000313" key="2">
    <source>
        <dbReference type="Proteomes" id="UP000032287"/>
    </source>
</evidence>
<dbReference type="RefSeq" id="WP_043712046.1">
    <property type="nucleotide sequence ID" value="NZ_JALOCT010000001.1"/>
</dbReference>
<sequence length="77" mass="8926">MIYQYVAVDITRSQILLIADSMQDLNKQFLSEEGQKLIHKQAMWTYRVEKNTLMEIQKVMTKTGASFAQVTRPSDTN</sequence>
<gene>
    <name evidence="1" type="ORF">QX99_01839</name>
</gene>